<organism evidence="1 2">
    <name type="scientific">Panagrolaimus sp. JU765</name>
    <dbReference type="NCBI Taxonomy" id="591449"/>
    <lineage>
        <taxon>Eukaryota</taxon>
        <taxon>Metazoa</taxon>
        <taxon>Ecdysozoa</taxon>
        <taxon>Nematoda</taxon>
        <taxon>Chromadorea</taxon>
        <taxon>Rhabditida</taxon>
        <taxon>Tylenchina</taxon>
        <taxon>Panagrolaimomorpha</taxon>
        <taxon>Panagrolaimoidea</taxon>
        <taxon>Panagrolaimidae</taxon>
        <taxon>Panagrolaimus</taxon>
    </lineage>
</organism>
<protein>
    <submittedName>
        <fullName evidence="2">Uncharacterized protein</fullName>
    </submittedName>
</protein>
<accession>A0AC34QGM3</accession>
<name>A0AC34QGM3_9BILA</name>
<evidence type="ECO:0000313" key="2">
    <source>
        <dbReference type="WBParaSite" id="JU765_v2.g16163.t1"/>
    </source>
</evidence>
<sequence length="409" mass="46981">MGNDKNNNQTPKISRWQKFLNKFRRKKTKALTEGPENEKTQKKQKPRFGWFRRWRNRKKTRELPEPSQDNTEVDANSKWVAKKGRSDTDVSSKKISRKASKENAQFDATTPDTPTETTQCDADASRTNLDQSLGRTSRKLRKKASAEDGFTASFKRSFKKFKADNLDNWKTIKTFMSRSYKEKSMQKVVARVEARQHKRSENINSSDTGGGTIVTTQPKLHQGDDVFPTRKPHRSKKDGSASNSSKSSATPAANVQEHPLIDTNNENDGQLFLASGKPFWQQVGRGKPGEEDEDEVTDDELPMNADMILDVHRGKIKLKDMPTVAVMLDPYGKLPDLEKHDNLFFTRDVIFSNTVRSMINLNDETEHRKNKTIIRRCQWEMPTTIHRYSKTEISNVKTEDFVPKCPERK</sequence>
<dbReference type="WBParaSite" id="JU765_v2.g16163.t1">
    <property type="protein sequence ID" value="JU765_v2.g16163.t1"/>
    <property type="gene ID" value="JU765_v2.g16163"/>
</dbReference>
<dbReference type="Proteomes" id="UP000887576">
    <property type="component" value="Unplaced"/>
</dbReference>
<proteinExistence type="predicted"/>
<evidence type="ECO:0000313" key="1">
    <source>
        <dbReference type="Proteomes" id="UP000887576"/>
    </source>
</evidence>
<reference evidence="2" key="1">
    <citation type="submission" date="2022-11" db="UniProtKB">
        <authorList>
            <consortium name="WormBaseParasite"/>
        </authorList>
    </citation>
    <scope>IDENTIFICATION</scope>
</reference>